<organism evidence="2 3">
    <name type="scientific">Costertonia aggregata</name>
    <dbReference type="NCBI Taxonomy" id="343403"/>
    <lineage>
        <taxon>Bacteria</taxon>
        <taxon>Pseudomonadati</taxon>
        <taxon>Bacteroidota</taxon>
        <taxon>Flavobacteriia</taxon>
        <taxon>Flavobacteriales</taxon>
        <taxon>Flavobacteriaceae</taxon>
        <taxon>Costertonia</taxon>
    </lineage>
</organism>
<reference evidence="2 3" key="1">
    <citation type="journal article" date="2006" name="Int. J. Syst. Evol. Microbiol.">
        <title>Costertonia aggregata gen. nov., sp. nov., a mesophilic marine bacterium of the family Flavobacteriaceae, isolated from a mature biofilm.</title>
        <authorList>
            <person name="Kwon K.K."/>
            <person name="Lee Y.K."/>
            <person name="Lee H.K."/>
        </authorList>
    </citation>
    <scope>NUCLEOTIDE SEQUENCE [LARGE SCALE GENOMIC DNA]</scope>
    <source>
        <strain evidence="2 3">KCCM 42265</strain>
    </source>
</reference>
<dbReference type="InterPro" id="IPR027417">
    <property type="entry name" value="P-loop_NTPase"/>
</dbReference>
<keyword evidence="2" id="KW-0547">Nucleotide-binding</keyword>
<keyword evidence="2" id="KW-0067">ATP-binding</keyword>
<feature type="domain" description="NadR/Ttd14 AAA" evidence="1">
    <location>
        <begin position="5"/>
        <end position="176"/>
    </location>
</feature>
<sequence>MKQDKIVITGGPGTGKTAIIEKLQASGYHCFPEIIRLMTLEAKQDGTMQTIGSNPISSVSDPMKFNAKIIKGRVAQFIDAQQLKKSPVFFDRGIPDVLGYMEFFGQKHKKNFVEACENFVYDKVFLLPPWKEIYVRDNERFESFKEAEQIHFCLEKVYGKMGYVPITVPKGSIENRVSFILNQIEN</sequence>
<dbReference type="GO" id="GO:0005524">
    <property type="term" value="F:ATP binding"/>
    <property type="evidence" value="ECO:0007669"/>
    <property type="project" value="UniProtKB-KW"/>
</dbReference>
<evidence type="ECO:0000313" key="2">
    <source>
        <dbReference type="EMBL" id="QLG46733.1"/>
    </source>
</evidence>
<dbReference type="Pfam" id="PF13521">
    <property type="entry name" value="AAA_28"/>
    <property type="match status" value="1"/>
</dbReference>
<dbReference type="Gene3D" id="3.40.50.300">
    <property type="entry name" value="P-loop containing nucleotide triphosphate hydrolases"/>
    <property type="match status" value="1"/>
</dbReference>
<dbReference type="Proteomes" id="UP000509302">
    <property type="component" value="Chromosome"/>
</dbReference>
<evidence type="ECO:0000313" key="3">
    <source>
        <dbReference type="Proteomes" id="UP000509302"/>
    </source>
</evidence>
<keyword evidence="3" id="KW-1185">Reference proteome</keyword>
<evidence type="ECO:0000259" key="1">
    <source>
        <dbReference type="Pfam" id="PF13521"/>
    </source>
</evidence>
<gene>
    <name evidence="2" type="ORF">HYG79_15700</name>
</gene>
<dbReference type="AlphaFoldDB" id="A0A7H9ATC5"/>
<dbReference type="SUPFAM" id="SSF52540">
    <property type="entry name" value="P-loop containing nucleoside triphosphate hydrolases"/>
    <property type="match status" value="1"/>
</dbReference>
<accession>A0A7H9ATC5</accession>
<dbReference type="InterPro" id="IPR038727">
    <property type="entry name" value="NadR/Ttd14_AAA_dom"/>
</dbReference>
<protein>
    <submittedName>
        <fullName evidence="2">ATP-binding protein</fullName>
    </submittedName>
</protein>
<dbReference type="EMBL" id="CP058595">
    <property type="protein sequence ID" value="QLG46733.1"/>
    <property type="molecule type" value="Genomic_DNA"/>
</dbReference>
<proteinExistence type="predicted"/>
<name>A0A7H9ATC5_9FLAO</name>
<dbReference type="KEGG" id="cagg:HYG79_15700"/>
<dbReference type="RefSeq" id="WP_179243012.1">
    <property type="nucleotide sequence ID" value="NZ_CP058595.1"/>
</dbReference>